<evidence type="ECO:0000313" key="3">
    <source>
        <dbReference type="WBParaSite" id="MCU_001544-RA"/>
    </source>
</evidence>
<accession>A0A5K3ENN3</accession>
<dbReference type="InterPro" id="IPR016137">
    <property type="entry name" value="RGS"/>
</dbReference>
<dbReference type="PANTHER" id="PTHR10845:SF259">
    <property type="entry name" value="RGS DOMAIN-CONTAINING PROTEIN-RELATED"/>
    <property type="match status" value="1"/>
</dbReference>
<dbReference type="AlphaFoldDB" id="A0A5K3ENN3"/>
<feature type="compositionally biased region" description="Polar residues" evidence="1">
    <location>
        <begin position="20"/>
        <end position="32"/>
    </location>
</feature>
<dbReference type="WBParaSite" id="MCU_001544-RA">
    <property type="protein sequence ID" value="MCU_001544-RA"/>
    <property type="gene ID" value="MCU_001544"/>
</dbReference>
<dbReference type="Pfam" id="PF00615">
    <property type="entry name" value="RGS"/>
    <property type="match status" value="1"/>
</dbReference>
<dbReference type="SMART" id="SM00315">
    <property type="entry name" value="RGS"/>
    <property type="match status" value="1"/>
</dbReference>
<feature type="domain" description="RGS" evidence="2">
    <location>
        <begin position="143"/>
        <end position="258"/>
    </location>
</feature>
<proteinExistence type="predicted"/>
<dbReference type="InterPro" id="IPR036305">
    <property type="entry name" value="RGS_sf"/>
</dbReference>
<dbReference type="SUPFAM" id="SSF48097">
    <property type="entry name" value="Regulator of G-protein signaling, RGS"/>
    <property type="match status" value="1"/>
</dbReference>
<protein>
    <submittedName>
        <fullName evidence="3">RGS domain-containing protein</fullName>
    </submittedName>
</protein>
<dbReference type="InterPro" id="IPR044926">
    <property type="entry name" value="RGS_subdomain_2"/>
</dbReference>
<evidence type="ECO:0000259" key="2">
    <source>
        <dbReference type="PROSITE" id="PS50132"/>
    </source>
</evidence>
<sequence length="308" mass="34799">MDIQNLCTPTCLDPGKMDRQSPTTGSSSNRPQRSPLMKLRQPFVTAHQKSSPDGTMLKAGSQSSHSTNSAFLALQNTVQNCIPVVLPTCKGQWDFLRNLPDPSMTVSHLQRVASDENLAASFRAKTSHLKKVTPDQIRRWETNFNFLLSDPDGLVLFEKFLESEFSQENLQFWEACENYRRMPAKLLPSESQKIYQLYLSVQSPREVNLDSKTRLKTISLLSTPTAHLFDSAQRKIQALMEKDSYQRFLRSPIFVDFKKSLLENATSAILAQHHSPKQKNKHAPPSIQSALPQVFNVTALPLGRKPFS</sequence>
<dbReference type="Gene3D" id="1.10.167.10">
    <property type="entry name" value="Regulator of G-protein Signalling 4, domain 2"/>
    <property type="match status" value="1"/>
</dbReference>
<dbReference type="PRINTS" id="PR01301">
    <property type="entry name" value="RGSPROTEIN"/>
</dbReference>
<name>A0A5K3ENN3_MESCO</name>
<dbReference type="FunFam" id="1.10.167.10:FF:000001">
    <property type="entry name" value="Putative regulator of g-protein signaling 12"/>
    <property type="match status" value="1"/>
</dbReference>
<dbReference type="PANTHER" id="PTHR10845">
    <property type="entry name" value="REGULATOR OF G PROTEIN SIGNALING"/>
    <property type="match status" value="1"/>
</dbReference>
<reference evidence="3" key="1">
    <citation type="submission" date="2019-11" db="UniProtKB">
        <authorList>
            <consortium name="WormBaseParasite"/>
        </authorList>
    </citation>
    <scope>IDENTIFICATION</scope>
</reference>
<feature type="region of interest" description="Disordered" evidence="1">
    <location>
        <begin position="1"/>
        <end position="36"/>
    </location>
</feature>
<dbReference type="PROSITE" id="PS50132">
    <property type="entry name" value="RGS"/>
    <property type="match status" value="1"/>
</dbReference>
<evidence type="ECO:0000256" key="1">
    <source>
        <dbReference type="SAM" id="MobiDB-lite"/>
    </source>
</evidence>
<organism evidence="3">
    <name type="scientific">Mesocestoides corti</name>
    <name type="common">Flatworm</name>
    <dbReference type="NCBI Taxonomy" id="53468"/>
    <lineage>
        <taxon>Eukaryota</taxon>
        <taxon>Metazoa</taxon>
        <taxon>Spiralia</taxon>
        <taxon>Lophotrochozoa</taxon>
        <taxon>Platyhelminthes</taxon>
        <taxon>Cestoda</taxon>
        <taxon>Eucestoda</taxon>
        <taxon>Cyclophyllidea</taxon>
        <taxon>Mesocestoididae</taxon>
        <taxon>Mesocestoides</taxon>
    </lineage>
</organism>